<sequence length="368" mass="41130">MATTDPLSDDPRTPLDPGPQLMADPPPPYPAHRDAHDRRSGRRPRRHRSTGGAHSQLPSAESDYEYLCGQPFPREEGETTSETTPLLPTPSSPRSSYRRHNSTLTVPTTRPRTISVSSTAFSTTSGAPSLTQTVFSIFQQDPESDVEDYEDLIASPSVEVEGDGAHNRALRERSWKSYWRPCRRRAYWAALFHLLVLNFPFALLAWVYLFVFTLTGTTLLMALPLGAVLCFFNLLGARTLARGELAIQTRFHGPLAYPPPYPPHPIFTRIRQPTPAEVESGTMTGPVFDRSFYRNAYAMFTDSTSYRALFYFLVIKPAITILMTLALFIVVPLSFVLVLPAPALLRAVRRLGIWQANIAVEGLYMTVS</sequence>
<keyword evidence="2" id="KW-1133">Transmembrane helix</keyword>
<feature type="compositionally biased region" description="Basic residues" evidence="1">
    <location>
        <begin position="39"/>
        <end position="49"/>
    </location>
</feature>
<proteinExistence type="predicted"/>
<dbReference type="Proteomes" id="UP000027265">
    <property type="component" value="Unassembled WGS sequence"/>
</dbReference>
<feature type="transmembrane region" description="Helical" evidence="2">
    <location>
        <begin position="186"/>
        <end position="211"/>
    </location>
</feature>
<name>A0A067P316_9AGAM</name>
<feature type="transmembrane region" description="Helical" evidence="2">
    <location>
        <begin position="309"/>
        <end position="339"/>
    </location>
</feature>
<organism evidence="3 4">
    <name type="scientific">Jaapia argillacea MUCL 33604</name>
    <dbReference type="NCBI Taxonomy" id="933084"/>
    <lineage>
        <taxon>Eukaryota</taxon>
        <taxon>Fungi</taxon>
        <taxon>Dikarya</taxon>
        <taxon>Basidiomycota</taxon>
        <taxon>Agaricomycotina</taxon>
        <taxon>Agaricomycetes</taxon>
        <taxon>Agaricomycetidae</taxon>
        <taxon>Jaapiales</taxon>
        <taxon>Jaapiaceae</taxon>
        <taxon>Jaapia</taxon>
    </lineage>
</organism>
<dbReference type="InParanoid" id="A0A067P316"/>
<evidence type="ECO:0000313" key="4">
    <source>
        <dbReference type="Proteomes" id="UP000027265"/>
    </source>
</evidence>
<dbReference type="HOGENOM" id="CLU_035058_0_0_1"/>
<keyword evidence="4" id="KW-1185">Reference proteome</keyword>
<evidence type="ECO:0000313" key="3">
    <source>
        <dbReference type="EMBL" id="KDQ49159.1"/>
    </source>
</evidence>
<dbReference type="OrthoDB" id="2576477at2759"/>
<protein>
    <submittedName>
        <fullName evidence="3">Uncharacterized protein</fullName>
    </submittedName>
</protein>
<evidence type="ECO:0000256" key="2">
    <source>
        <dbReference type="SAM" id="Phobius"/>
    </source>
</evidence>
<gene>
    <name evidence="3" type="ORF">JAAARDRAFT_43079</name>
</gene>
<dbReference type="EMBL" id="KL197799">
    <property type="protein sequence ID" value="KDQ49159.1"/>
    <property type="molecule type" value="Genomic_DNA"/>
</dbReference>
<evidence type="ECO:0000256" key="1">
    <source>
        <dbReference type="SAM" id="MobiDB-lite"/>
    </source>
</evidence>
<accession>A0A067P316</accession>
<keyword evidence="2" id="KW-0472">Membrane</keyword>
<reference evidence="4" key="1">
    <citation type="journal article" date="2014" name="Proc. Natl. Acad. Sci. U.S.A.">
        <title>Extensive sampling of basidiomycete genomes demonstrates inadequacy of the white-rot/brown-rot paradigm for wood decay fungi.</title>
        <authorList>
            <person name="Riley R."/>
            <person name="Salamov A.A."/>
            <person name="Brown D.W."/>
            <person name="Nagy L.G."/>
            <person name="Floudas D."/>
            <person name="Held B.W."/>
            <person name="Levasseur A."/>
            <person name="Lombard V."/>
            <person name="Morin E."/>
            <person name="Otillar R."/>
            <person name="Lindquist E.A."/>
            <person name="Sun H."/>
            <person name="LaButti K.M."/>
            <person name="Schmutz J."/>
            <person name="Jabbour D."/>
            <person name="Luo H."/>
            <person name="Baker S.E."/>
            <person name="Pisabarro A.G."/>
            <person name="Walton J.D."/>
            <person name="Blanchette R.A."/>
            <person name="Henrissat B."/>
            <person name="Martin F."/>
            <person name="Cullen D."/>
            <person name="Hibbett D.S."/>
            <person name="Grigoriev I.V."/>
        </authorList>
    </citation>
    <scope>NUCLEOTIDE SEQUENCE [LARGE SCALE GENOMIC DNA]</scope>
    <source>
        <strain evidence="4">MUCL 33604</strain>
    </source>
</reference>
<feature type="transmembrane region" description="Helical" evidence="2">
    <location>
        <begin position="217"/>
        <end position="235"/>
    </location>
</feature>
<keyword evidence="2" id="KW-0812">Transmembrane</keyword>
<feature type="region of interest" description="Disordered" evidence="1">
    <location>
        <begin position="1"/>
        <end position="110"/>
    </location>
</feature>
<dbReference type="AlphaFoldDB" id="A0A067P316"/>